<name>A0A8J4BM40_9CHLO</name>
<reference evidence="3" key="1">
    <citation type="journal article" date="2021" name="Proc. Natl. Acad. Sci. U.S.A.">
        <title>Three genomes in the algal genus Volvox reveal the fate of a haploid sex-determining region after a transition to homothallism.</title>
        <authorList>
            <person name="Yamamoto K."/>
            <person name="Hamaji T."/>
            <person name="Kawai-Toyooka H."/>
            <person name="Matsuzaki R."/>
            <person name="Takahashi F."/>
            <person name="Nishimura Y."/>
            <person name="Kawachi M."/>
            <person name="Noguchi H."/>
            <person name="Minakuchi Y."/>
            <person name="Umen J.G."/>
            <person name="Toyoda A."/>
            <person name="Nozaki H."/>
        </authorList>
    </citation>
    <scope>NUCLEOTIDE SEQUENCE</scope>
    <source>
        <strain evidence="3">NIES-3780</strain>
    </source>
</reference>
<feature type="region of interest" description="Disordered" evidence="1">
    <location>
        <begin position="284"/>
        <end position="314"/>
    </location>
</feature>
<feature type="chain" id="PRO_5035326341" evidence="2">
    <location>
        <begin position="38"/>
        <end position="1956"/>
    </location>
</feature>
<feature type="region of interest" description="Disordered" evidence="1">
    <location>
        <begin position="398"/>
        <end position="427"/>
    </location>
</feature>
<evidence type="ECO:0000256" key="2">
    <source>
        <dbReference type="SAM" id="SignalP"/>
    </source>
</evidence>
<dbReference type="PANTHER" id="PTHR24216">
    <property type="entry name" value="PAXILLIN-RELATED"/>
    <property type="match status" value="1"/>
</dbReference>
<feature type="compositionally biased region" description="Pro residues" evidence="1">
    <location>
        <begin position="294"/>
        <end position="305"/>
    </location>
</feature>
<feature type="region of interest" description="Disordered" evidence="1">
    <location>
        <begin position="443"/>
        <end position="502"/>
    </location>
</feature>
<feature type="region of interest" description="Disordered" evidence="1">
    <location>
        <begin position="581"/>
        <end position="613"/>
    </location>
</feature>
<feature type="region of interest" description="Disordered" evidence="1">
    <location>
        <begin position="929"/>
        <end position="975"/>
    </location>
</feature>
<sequence>MGPFPLRRPGLVTALPLTKSRLLQVLVLGLIMGASHAKAEGQTCWKALTGTYNALAVAASENVRMRENVPPPSAAAASSNNASAEPVVSIIPLSSQGSFMYLRPTYKITSCDNVTGSSHLSIRITVQDCDTFTAVTTPMSPADCTEDNRCTRNASACSSPCATGLMATLEGNFIVDASGTVSGLSVRVVPDAAVAFLLGAGGAATANTGSIQGTAESLEGDLKHLMTTAMVCRGGMSYSGPSSSTEETGALTESVYGMFRLLSDQAHIRMDDVSEEIPVLSYGGAGGNYGADGSPPPPSAPPPGSPSQAGDNYQRVETPGFYVHNAETKVTPASDDGSLLATTTRHVVPTDAAYESVPGNPYSIPAGGLSHTLISETGKVVARVDMTLAELVLPPREQNGTFNNSSDSSIGGKGAGVSHNNGNGTFKEAPVIRSRSILLMTQLPRAPPPKSTSPPNGSINSSIGSSTASLRKSNNMANTAYGLTSGSKTTSPFSAGSTDPIPQLSQQLSLNIEDLKGLSSLNVDDVYPGGNGAAAALKEHQAVLAERARRRRRRALRILQSIGADPQILSELAAEEGVEWPGASMQDGASERETSSSSTRQSSSLKRSRRRKTQQLNLDSVIDFSKYSSTKVGGYEFGVMVGAGADAALVREYRNVTAGAGVYSFLHVNLFNRWFNDSVLFRYGGAFSVTRYPNGTYSTQKSYFRKLLKIIQFNIWDETTPAPLTTKDSCTSYKGLMDKGFILDKTWTSYSKDKTFNLAEFTKVGIRLGILDLVVSLDIGVELYLAMGTCNYQNNNPSAGAGAGLGGFVAVAAEVNLDILVSTLSLRASITLVKPVITGFAFWTYNMLMYGERWEPSCYTVDLELWGFDIHISFTMTFGVGIFSYTKNVNIIDTDGFRFLTWSPFGTGFNCPTHSSTYNIPYTDKLALADVTPPPPPRPPAPAPPPSPPPRPPPPPSPSPPPSPRPPFAPSEPSAPSFAPAILQFVAEWTDATPDPQGMGLEDDFIDVDLTVSWLVGETIYSINVEDFGDVETSSPSTSSTRPPPPYIQPIVRGGVHGEDNIITGFNNETVFWAGRYGNDRPDDSIYNICLTLYADERNKTDLVLNVTISVYHEGILVRQFRRTWDTSTSKGLPSGDICDSTSGGFMGNYDFNPRYDPYLPAFKALSGYLRPEVANFDAFTGIVSSTLSSSRQLIRAWLDADGVYSNRAGAPALLNFTGDCVLFQDTSTAAIVFDGTTCSSLSSSSLPKSWNTSAEGAFTVVWIGSFTPDGLDSPQTLLRIGRSNSDFFWTSQYRRAQSWKNDGNGFSVSSSDVPEPPEGQWTMEVTIRRGRGTGISCHRYNKQSPYLQSWYLESQPSEISPDAFTVGSDPWNSKAGLFNGKVSVVLIYNRALPSNDLLDLASFYSERFAWAKPLGACPGYQQLPNNLRPEVVNLDASIGVIVQSGLDIAQAGASPTPPTTSAVRAWLDAEGGNSKGGGLPVQLNFTGNCLMYQDASTGAIAFDGNTCFGYSSQDLPSSWNKSAEAAFTAVWIGSFTPNTSKAQMLMTLSRTKMDYYQQLYWESTSRFAYNQPEPGYGFTIESSNMPAAPTDMWTLEAIVRPSGAASVSYHRYNKQRPYLQSWFFSGQPSTIFPDSFTIGADIRDNGKFLNGKVSVILVYNRALSTSELVQLSSFYANRFSWSKPTCPGYQQLPNNLRPEVVNLDACIGVIVQSGLDVAQAGASPTPPTTSAVRAWLDAEGGNSKGGGLPVQLNFTGNCLMYQDASTGAIAFDGNTCFGYSSQDLPSSWNKSAEAAFTAVWIGSFTPNTSKAQMLMTLSRTKMDYYQQLYWESTSRFAYNQPEPGYGFTIESSNMPAAPTDMWTLEAIVRPSGAASVSYHRYNKQRPYLQSWFFSGQPSTIFPDSFTIGADIRDNGKFLNGKVSVILVYNRALSTSELVQLSSFYANRFSWSKPSM</sequence>
<feature type="compositionally biased region" description="Low complexity" evidence="1">
    <location>
        <begin position="595"/>
        <end position="605"/>
    </location>
</feature>
<dbReference type="SUPFAM" id="SSF49899">
    <property type="entry name" value="Concanavalin A-like lectins/glucanases"/>
    <property type="match status" value="3"/>
</dbReference>
<evidence type="ECO:0000313" key="4">
    <source>
        <dbReference type="Proteomes" id="UP000747399"/>
    </source>
</evidence>
<dbReference type="PANTHER" id="PTHR24216:SF8">
    <property type="entry name" value="PAXILLIN, ISOFORM F"/>
    <property type="match status" value="1"/>
</dbReference>
<dbReference type="EMBL" id="BNCO01000057">
    <property type="protein sequence ID" value="GIL63431.1"/>
    <property type="molecule type" value="Genomic_DNA"/>
</dbReference>
<keyword evidence="4" id="KW-1185">Reference proteome</keyword>
<proteinExistence type="predicted"/>
<evidence type="ECO:0000256" key="1">
    <source>
        <dbReference type="SAM" id="MobiDB-lite"/>
    </source>
</evidence>
<gene>
    <name evidence="3" type="ORF">Vafri_17482</name>
</gene>
<feature type="compositionally biased region" description="Low complexity" evidence="1">
    <location>
        <begin position="453"/>
        <end position="467"/>
    </location>
</feature>
<keyword evidence="2" id="KW-0732">Signal</keyword>
<organism evidence="3 4">
    <name type="scientific">Volvox africanus</name>
    <dbReference type="NCBI Taxonomy" id="51714"/>
    <lineage>
        <taxon>Eukaryota</taxon>
        <taxon>Viridiplantae</taxon>
        <taxon>Chlorophyta</taxon>
        <taxon>core chlorophytes</taxon>
        <taxon>Chlorophyceae</taxon>
        <taxon>CS clade</taxon>
        <taxon>Chlamydomonadales</taxon>
        <taxon>Volvocaceae</taxon>
        <taxon>Volvox</taxon>
    </lineage>
</organism>
<evidence type="ECO:0000313" key="3">
    <source>
        <dbReference type="EMBL" id="GIL63431.1"/>
    </source>
</evidence>
<feature type="compositionally biased region" description="Polar residues" evidence="1">
    <location>
        <begin position="398"/>
        <end position="409"/>
    </location>
</feature>
<comment type="caution">
    <text evidence="3">The sequence shown here is derived from an EMBL/GenBank/DDBJ whole genome shotgun (WGS) entry which is preliminary data.</text>
</comment>
<dbReference type="InterPro" id="IPR013320">
    <property type="entry name" value="ConA-like_dom_sf"/>
</dbReference>
<feature type="compositionally biased region" description="Polar residues" evidence="1">
    <location>
        <begin position="468"/>
        <end position="497"/>
    </location>
</feature>
<protein>
    <submittedName>
        <fullName evidence="3">Uncharacterized protein</fullName>
    </submittedName>
</protein>
<dbReference type="Proteomes" id="UP000747399">
    <property type="component" value="Unassembled WGS sequence"/>
</dbReference>
<feature type="compositionally biased region" description="Pro residues" evidence="1">
    <location>
        <begin position="932"/>
        <end position="970"/>
    </location>
</feature>
<accession>A0A8J4BM40</accession>
<feature type="signal peptide" evidence="2">
    <location>
        <begin position="1"/>
        <end position="37"/>
    </location>
</feature>